<dbReference type="EMBL" id="MCFE01000225">
    <property type="protein sequence ID" value="ORX93743.1"/>
    <property type="molecule type" value="Genomic_DNA"/>
</dbReference>
<dbReference type="Proteomes" id="UP000193498">
    <property type="component" value="Unassembled WGS sequence"/>
</dbReference>
<evidence type="ECO:0000313" key="8">
    <source>
        <dbReference type="Proteomes" id="UP000193498"/>
    </source>
</evidence>
<dbReference type="InterPro" id="IPR050358">
    <property type="entry name" value="RSE1/DDB1/CFT1"/>
</dbReference>
<evidence type="ECO:0000256" key="2">
    <source>
        <dbReference type="ARBA" id="ARBA00023242"/>
    </source>
</evidence>
<evidence type="ECO:0000259" key="4">
    <source>
        <dbReference type="Pfam" id="PF03178"/>
    </source>
</evidence>
<dbReference type="InterPro" id="IPR004871">
    <property type="entry name" value="RSE1/DDB1/CPSF1_C"/>
</dbReference>
<dbReference type="Pfam" id="PF10433">
    <property type="entry name" value="Beta-prop_RSE1_1st"/>
    <property type="match status" value="1"/>
</dbReference>
<comment type="caution">
    <text evidence="7">The sequence shown here is derived from an EMBL/GenBank/DDBJ whole genome shotgun (WGS) entry which is preliminary data.</text>
</comment>
<evidence type="ECO:0008006" key="9">
    <source>
        <dbReference type="Google" id="ProtNLM"/>
    </source>
</evidence>
<comment type="subcellular location">
    <subcellularLocation>
        <location evidence="1">Nucleus</location>
    </subcellularLocation>
</comment>
<proteinExistence type="predicted"/>
<evidence type="ECO:0000313" key="7">
    <source>
        <dbReference type="EMBL" id="ORX93743.1"/>
    </source>
</evidence>
<dbReference type="OrthoDB" id="6109at2759"/>
<feature type="region of interest" description="Disordered" evidence="3">
    <location>
        <begin position="905"/>
        <end position="924"/>
    </location>
</feature>
<evidence type="ECO:0000259" key="6">
    <source>
        <dbReference type="Pfam" id="PF23726"/>
    </source>
</evidence>
<name>A0A1Y1Y6W0_9FUNG</name>
<dbReference type="InterPro" id="IPR058543">
    <property type="entry name" value="Beta-prop_RSE1/DDB1/CPSF1_2nd"/>
</dbReference>
<keyword evidence="8" id="KW-1185">Reference proteome</keyword>
<accession>A0A1Y1Y6W0</accession>
<dbReference type="Gene3D" id="2.130.10.10">
    <property type="entry name" value="YVTN repeat-like/Quinoprotein amine dehydrogenase"/>
    <property type="match status" value="2"/>
</dbReference>
<feature type="domain" description="RSE1/DDB1/CPSF1 C-terminal" evidence="4">
    <location>
        <begin position="1068"/>
        <end position="1398"/>
    </location>
</feature>
<reference evidence="7 8" key="1">
    <citation type="submission" date="2016-07" db="EMBL/GenBank/DDBJ databases">
        <title>Pervasive Adenine N6-methylation of Active Genes in Fungi.</title>
        <authorList>
            <consortium name="DOE Joint Genome Institute"/>
            <person name="Mondo S.J."/>
            <person name="Dannebaum R.O."/>
            <person name="Kuo R.C."/>
            <person name="Labutti K."/>
            <person name="Haridas S."/>
            <person name="Kuo A."/>
            <person name="Salamov A."/>
            <person name="Ahrendt S.R."/>
            <person name="Lipzen A."/>
            <person name="Sullivan W."/>
            <person name="Andreopoulos W.B."/>
            <person name="Clum A."/>
            <person name="Lindquist E."/>
            <person name="Daum C."/>
            <person name="Ramamoorthy G.K."/>
            <person name="Gryganskyi A."/>
            <person name="Culley D."/>
            <person name="Magnuson J.K."/>
            <person name="James T.Y."/>
            <person name="O'Malley M.A."/>
            <person name="Stajich J.E."/>
            <person name="Spatafora J.W."/>
            <person name="Visel A."/>
            <person name="Grigoriev I.V."/>
        </authorList>
    </citation>
    <scope>NUCLEOTIDE SEQUENCE [LARGE SCALE GENOMIC DNA]</scope>
    <source>
        <strain evidence="7 8">CBS 931.73</strain>
    </source>
</reference>
<dbReference type="Pfam" id="PF23726">
    <property type="entry name" value="Beta-prop_RSE1_2nd"/>
    <property type="match status" value="1"/>
</dbReference>
<feature type="compositionally biased region" description="Acidic residues" evidence="3">
    <location>
        <begin position="721"/>
        <end position="742"/>
    </location>
</feature>
<dbReference type="GO" id="GO:0003676">
    <property type="term" value="F:nucleic acid binding"/>
    <property type="evidence" value="ECO:0007669"/>
    <property type="project" value="InterPro"/>
</dbReference>
<dbReference type="PANTHER" id="PTHR10644">
    <property type="entry name" value="DNA REPAIR/RNA PROCESSING CPSF FAMILY"/>
    <property type="match status" value="1"/>
</dbReference>
<organism evidence="7 8">
    <name type="scientific">Basidiobolus meristosporus CBS 931.73</name>
    <dbReference type="NCBI Taxonomy" id="1314790"/>
    <lineage>
        <taxon>Eukaryota</taxon>
        <taxon>Fungi</taxon>
        <taxon>Fungi incertae sedis</taxon>
        <taxon>Zoopagomycota</taxon>
        <taxon>Entomophthoromycotina</taxon>
        <taxon>Basidiobolomycetes</taxon>
        <taxon>Basidiobolales</taxon>
        <taxon>Basidiobolaceae</taxon>
        <taxon>Basidiobolus</taxon>
    </lineage>
</organism>
<dbReference type="FunCoup" id="A0A1Y1Y6W0">
    <property type="interactions" value="963"/>
</dbReference>
<feature type="region of interest" description="Disordered" evidence="3">
    <location>
        <begin position="700"/>
        <end position="765"/>
    </location>
</feature>
<sequence length="1434" mass="159693">MSMYTLFREVFPPTGVEHAVQANFISPNVTNLIVAKTSILQIFTVVTENAPDSQTNTEISVARLELFSQYKLHGNIASIGVVKTISSGGTDSLLLSFKDAKLSLIEFSPETNNIVTVSIHYYERDDFKKEFVHNSCPTEVRVDPANRCAILNFYGDKLAILPFRQKEVLHLADEEMSNKWPYSPSFVIDAGSIQKNMRNIIDMIFLEDYYEPTLAILYEPVQTNTVLLSTRKDTCALAVVSLDLTKKLYPVIYSIDSLPYDCIKLIPVPKPIGGILIVSANALIHVDQSSPGQGIAVNGHALKCTSFPLEVRAELGIALEGSQHVFLSSDKLLILLKNGDFYIVELVQNGRSLSSIRMAKAGTSVLPSCACKLLDQYFFLGSRLGDSLLIKYFEKQSQPVSMSLSEDHEKSGAMDLDLDLYGNDYEINDEANEENQSAASLGSTYSFQVCDNLINTGPINDMAVGESAHISEEFQLEKDKKPFELVLCSGHGKNGAISVLQKNIRPLILSSFNLPGCQEIWSARCKREVIFEGIVQVQSARGLKGHLTEADDEDEGFDRFLILSKTNRTMVLSAGEELQELENADFYTDGPTIAIGMLLNETRVVQVYSSGIRLLNAEGKLTQLVPVGSNSLDTYIVSATIVDPYIFVLYSNGKATLLKADPKSKDVTVSQLPMHINQTPISSCCLFSDDQGLFESNDERSAYKETKQGETNGKERKKVDTEDDLDDVDMDLYGDADDDVESVDNKDDQKAMDVDGSGPGFLTEENISRGDKKATYWCFICRENGTLEIYSLPDLDEVFYFPRFDLAPGLLSDSPQQKNTLGTSQNVQIDQILAVKLGKKRPATYIMAHNRAGDTFVYQPFHHISTNEPIEAQAGQPSKPINFGKRLALRFSRTRLEMITRNPSHTTVEGENGVEGEPKKTSQLVHRRRKMIPYTNIEGYGGVFITGSRPTWLMLSGRRYLRAHPMPIDGDVVCFTQFHNINCHHGFLYFNSKGDMRISQLQPFMNYDMDWPIRKIPLRRSVTGIIYHIPSQKHAVLSATTTTFQIKDEANPPPPQGVGEFLPEISKYALELVSPVTWETVDRYEFGENEHALCIKYVELESKQTASGRKNFVAIGTSILAGEDVSARGAIYIFDVIEVVPEPDNPQTNHKLKLLYREEVKGSVSALCDVSGYLVTCVGPKVIIRSFEDNESLVGVAFIDVQIYVTSACSVKNLILIGDHLTHVYVSDPQEEPAKLVLLGKDYHPLDTQCTNFLIDDKTLNFAVADTDKNVHLFSYSPYNVQSFSGQKLIRRGDFHCGASIQTMVRVIKKPILGSDGTVQPSRQQLCLCGTLDGSVQMITPVSEKIYKRMQLLYTQLVNGLQHPAGLNPKAHRLVQTKKRNILNPVKSILDGDILSLFSSLAINRQKEMTKQIGTTEDRILSDLLEATLTTDYF</sequence>
<keyword evidence="2" id="KW-0539">Nucleus</keyword>
<feature type="domain" description="RSE1/DDB1/CPSF1 second beta-propeller" evidence="6">
    <location>
        <begin position="507"/>
        <end position="1001"/>
    </location>
</feature>
<feature type="compositionally biased region" description="Basic and acidic residues" evidence="3">
    <location>
        <begin position="743"/>
        <end position="753"/>
    </location>
</feature>
<evidence type="ECO:0000259" key="5">
    <source>
        <dbReference type="Pfam" id="PF10433"/>
    </source>
</evidence>
<dbReference type="Pfam" id="PF03178">
    <property type="entry name" value="CPSF_A"/>
    <property type="match status" value="1"/>
</dbReference>
<dbReference type="GO" id="GO:0005634">
    <property type="term" value="C:nucleus"/>
    <property type="evidence" value="ECO:0007669"/>
    <property type="project" value="UniProtKB-SubCell"/>
</dbReference>
<evidence type="ECO:0000256" key="1">
    <source>
        <dbReference type="ARBA" id="ARBA00004123"/>
    </source>
</evidence>
<dbReference type="InterPro" id="IPR018846">
    <property type="entry name" value="Beta-prop_RSE1/DDB1/CPSF1_1st"/>
</dbReference>
<feature type="domain" description="RSE1/DDB1/CPSF1 first beta-propeller" evidence="5">
    <location>
        <begin position="16"/>
        <end position="396"/>
    </location>
</feature>
<gene>
    <name evidence="7" type="ORF">K493DRAFT_408294</name>
</gene>
<dbReference type="STRING" id="1314790.A0A1Y1Y6W0"/>
<protein>
    <recommendedName>
        <fullName evidence="9">Cleavage and polyadenylation specificity factor subunit 1</fullName>
    </recommendedName>
</protein>
<evidence type="ECO:0000256" key="3">
    <source>
        <dbReference type="SAM" id="MobiDB-lite"/>
    </source>
</evidence>
<dbReference type="InParanoid" id="A0A1Y1Y6W0"/>
<dbReference type="InterPro" id="IPR015943">
    <property type="entry name" value="WD40/YVTN_repeat-like_dom_sf"/>
</dbReference>
<feature type="compositionally biased region" description="Basic and acidic residues" evidence="3">
    <location>
        <begin position="700"/>
        <end position="720"/>
    </location>
</feature>